<evidence type="ECO:0000256" key="2">
    <source>
        <dbReference type="ARBA" id="ARBA00004613"/>
    </source>
</evidence>
<keyword evidence="5" id="KW-0964">Secreted</keyword>
<evidence type="ECO:0000256" key="8">
    <source>
        <dbReference type="ARBA" id="ARBA00023295"/>
    </source>
</evidence>
<dbReference type="InterPro" id="IPR018087">
    <property type="entry name" value="Glyco_hydro_5_CS"/>
</dbReference>
<keyword evidence="11" id="KW-1185">Reference proteome</keyword>
<comment type="similarity">
    <text evidence="3">Belongs to the glycosyl hydrolase 5 (cellulase A) family.</text>
</comment>
<dbReference type="EC" id="3.2.1.78" evidence="4"/>
<dbReference type="InterPro" id="IPR045053">
    <property type="entry name" value="MAN-like"/>
</dbReference>
<feature type="domain" description="Glycoside hydrolase family 5" evidence="9">
    <location>
        <begin position="55"/>
        <end position="177"/>
    </location>
</feature>
<dbReference type="Gene3D" id="3.20.20.80">
    <property type="entry name" value="Glycosidases"/>
    <property type="match status" value="1"/>
</dbReference>
<dbReference type="EMBL" id="CP126212">
    <property type="protein sequence ID" value="WIA14458.1"/>
    <property type="molecule type" value="Genomic_DNA"/>
</dbReference>
<evidence type="ECO:0000256" key="1">
    <source>
        <dbReference type="ARBA" id="ARBA00001678"/>
    </source>
</evidence>
<name>A0ABY8TZ75_TETOB</name>
<keyword evidence="8" id="KW-0326">Glycosidase</keyword>
<evidence type="ECO:0000256" key="4">
    <source>
        <dbReference type="ARBA" id="ARBA00012706"/>
    </source>
</evidence>
<comment type="subcellular location">
    <subcellularLocation>
        <location evidence="2">Secreted</location>
    </subcellularLocation>
</comment>
<reference evidence="10 11" key="1">
    <citation type="submission" date="2023-05" db="EMBL/GenBank/DDBJ databases">
        <title>A 100% complete, gapless, phased diploid assembly of the Scenedesmus obliquus UTEX 3031 genome.</title>
        <authorList>
            <person name="Biondi T.C."/>
            <person name="Hanschen E.R."/>
            <person name="Kwon T."/>
            <person name="Eng W."/>
            <person name="Kruse C.P.S."/>
            <person name="Koehler S.I."/>
            <person name="Kunde Y."/>
            <person name="Gleasner C.D."/>
            <person name="You Mak K.T."/>
            <person name="Polle J."/>
            <person name="Hovde B.T."/>
            <person name="Starkenburg S.R."/>
        </authorList>
    </citation>
    <scope>NUCLEOTIDE SEQUENCE [LARGE SCALE GENOMIC DNA]</scope>
    <source>
        <strain evidence="10 11">DOE0152z</strain>
    </source>
</reference>
<dbReference type="SUPFAM" id="SSF51445">
    <property type="entry name" value="(Trans)glycosidases"/>
    <property type="match status" value="1"/>
</dbReference>
<protein>
    <recommendedName>
        <fullName evidence="4">mannan endo-1,4-beta-mannosidase</fullName>
        <ecNumber evidence="4">3.2.1.78</ecNumber>
    </recommendedName>
</protein>
<comment type="catalytic activity">
    <reaction evidence="1">
        <text>Random hydrolysis of (1-&gt;4)-beta-D-mannosidic linkages in mannans, galactomannans and glucomannans.</text>
        <dbReference type="EC" id="3.2.1.78"/>
    </reaction>
</comment>
<gene>
    <name evidence="10" type="ORF">OEZ85_002983</name>
</gene>
<dbReference type="PROSITE" id="PS00659">
    <property type="entry name" value="GLYCOSYL_HYDROL_F5"/>
    <property type="match status" value="1"/>
</dbReference>
<dbReference type="Pfam" id="PF26410">
    <property type="entry name" value="GH5_mannosidase"/>
    <property type="match status" value="1"/>
</dbReference>
<keyword evidence="6" id="KW-0732">Signal</keyword>
<sequence length="295" mass="31148">MAQLPTLSPVIGVNAYYLTAYAAFGTLPNGESGTGAVDRVLDAAQRLGLGVVRTWAFNTGLPLRSGLYDEEQQAALDYVIAAAGRRGLKLVLALGNFWHHYFGLEDWLAMAEGSAAGKNVADFYSKHIAIMTGRASSISGVVRKDDPAILGWDVFNEPRCPGCDPAAAAARDSFLSSMAAARDFFLSSMAAARDFFLSSMAAARDFFLSSMAAARDFFLSSMAAARDSFLSSMAAARDFFLSSMAAARDFFLSSMAAARDSFLSSMAAALKAAAPGQLTFSGTEGYFGSGDAHVS</sequence>
<evidence type="ECO:0000256" key="5">
    <source>
        <dbReference type="ARBA" id="ARBA00022525"/>
    </source>
</evidence>
<evidence type="ECO:0000259" key="9">
    <source>
        <dbReference type="Pfam" id="PF26410"/>
    </source>
</evidence>
<dbReference type="InterPro" id="IPR017853">
    <property type="entry name" value="GH"/>
</dbReference>
<keyword evidence="7" id="KW-0378">Hydrolase</keyword>
<dbReference type="PANTHER" id="PTHR31451:SF39">
    <property type="entry name" value="MANNAN ENDO-1,4-BETA-MANNOSIDASE 1"/>
    <property type="match status" value="1"/>
</dbReference>
<evidence type="ECO:0000256" key="6">
    <source>
        <dbReference type="ARBA" id="ARBA00022729"/>
    </source>
</evidence>
<evidence type="ECO:0000313" key="10">
    <source>
        <dbReference type="EMBL" id="WIA14458.1"/>
    </source>
</evidence>
<proteinExistence type="inferred from homology"/>
<dbReference type="PANTHER" id="PTHR31451">
    <property type="match status" value="1"/>
</dbReference>
<evidence type="ECO:0000313" key="11">
    <source>
        <dbReference type="Proteomes" id="UP001244341"/>
    </source>
</evidence>
<dbReference type="Proteomes" id="UP001244341">
    <property type="component" value="Chromosome 5b"/>
</dbReference>
<evidence type="ECO:0000256" key="7">
    <source>
        <dbReference type="ARBA" id="ARBA00022801"/>
    </source>
</evidence>
<accession>A0ABY8TZ75</accession>
<evidence type="ECO:0000256" key="3">
    <source>
        <dbReference type="ARBA" id="ARBA00005641"/>
    </source>
</evidence>
<organism evidence="10 11">
    <name type="scientific">Tetradesmus obliquus</name>
    <name type="common">Green alga</name>
    <name type="synonym">Acutodesmus obliquus</name>
    <dbReference type="NCBI Taxonomy" id="3088"/>
    <lineage>
        <taxon>Eukaryota</taxon>
        <taxon>Viridiplantae</taxon>
        <taxon>Chlorophyta</taxon>
        <taxon>core chlorophytes</taxon>
        <taxon>Chlorophyceae</taxon>
        <taxon>CS clade</taxon>
        <taxon>Sphaeropleales</taxon>
        <taxon>Scenedesmaceae</taxon>
        <taxon>Tetradesmus</taxon>
    </lineage>
</organism>
<dbReference type="InterPro" id="IPR001547">
    <property type="entry name" value="Glyco_hydro_5"/>
</dbReference>